<dbReference type="Gene3D" id="2.40.160.20">
    <property type="match status" value="1"/>
</dbReference>
<protein>
    <submittedName>
        <fullName evidence="13">OmpA family protein</fullName>
    </submittedName>
</protein>
<keyword evidence="4" id="KW-0812">Transmembrane</keyword>
<evidence type="ECO:0000256" key="1">
    <source>
        <dbReference type="ARBA" id="ARBA00004571"/>
    </source>
</evidence>
<evidence type="ECO:0000256" key="8">
    <source>
        <dbReference type="ARBA" id="ARBA00023136"/>
    </source>
</evidence>
<reference evidence="13" key="2">
    <citation type="submission" date="2022-10" db="EMBL/GenBank/DDBJ databases">
        <authorList>
            <person name="Trinh H.N."/>
        </authorList>
    </citation>
    <scope>NUCLEOTIDE SEQUENCE</scope>
    <source>
        <strain evidence="13">RN2-1</strain>
    </source>
</reference>
<dbReference type="GO" id="GO:0006811">
    <property type="term" value="P:monoatomic ion transport"/>
    <property type="evidence" value="ECO:0007669"/>
    <property type="project" value="UniProtKB-KW"/>
</dbReference>
<reference evidence="13" key="1">
    <citation type="submission" date="2022-09" db="EMBL/GenBank/DDBJ databases">
        <title>Rhodovastum sp. nov. RN2-1 isolated from soil in Seongnam, South Korea.</title>
        <authorList>
            <person name="Le N.T."/>
        </authorList>
    </citation>
    <scope>NUCLEOTIDE SEQUENCE</scope>
    <source>
        <strain evidence="13">RN2-1</strain>
    </source>
</reference>
<evidence type="ECO:0000313" key="14">
    <source>
        <dbReference type="Proteomes" id="UP001165679"/>
    </source>
</evidence>
<keyword evidence="2" id="KW-0813">Transport</keyword>
<evidence type="ECO:0000256" key="5">
    <source>
        <dbReference type="ARBA" id="ARBA00022729"/>
    </source>
</evidence>
<keyword evidence="9" id="KW-0998">Cell outer membrane</keyword>
<dbReference type="PROSITE" id="PS51123">
    <property type="entry name" value="OMPA_2"/>
    <property type="match status" value="1"/>
</dbReference>
<feature type="chain" id="PRO_5041236912" evidence="11">
    <location>
        <begin position="17"/>
        <end position="348"/>
    </location>
</feature>
<name>A0AA41YNT5_9PROT</name>
<evidence type="ECO:0000256" key="3">
    <source>
        <dbReference type="ARBA" id="ARBA00022452"/>
    </source>
</evidence>
<dbReference type="InterPro" id="IPR011250">
    <property type="entry name" value="OMP/PagP_B-barrel"/>
</dbReference>
<dbReference type="PANTHER" id="PTHR30329">
    <property type="entry name" value="STATOR ELEMENT OF FLAGELLAR MOTOR COMPLEX"/>
    <property type="match status" value="1"/>
</dbReference>
<dbReference type="PRINTS" id="PR01021">
    <property type="entry name" value="OMPADOMAIN"/>
</dbReference>
<feature type="signal peptide" evidence="11">
    <location>
        <begin position="1"/>
        <end position="16"/>
    </location>
</feature>
<dbReference type="InterPro" id="IPR006665">
    <property type="entry name" value="OmpA-like"/>
</dbReference>
<dbReference type="InterPro" id="IPR050330">
    <property type="entry name" value="Bact_OuterMem_StrucFunc"/>
</dbReference>
<dbReference type="InterPro" id="IPR006664">
    <property type="entry name" value="OMP_bac"/>
</dbReference>
<evidence type="ECO:0000256" key="9">
    <source>
        <dbReference type="ARBA" id="ARBA00023237"/>
    </source>
</evidence>
<dbReference type="InterPro" id="IPR027385">
    <property type="entry name" value="Beta-barrel_OMP"/>
</dbReference>
<evidence type="ECO:0000256" key="6">
    <source>
        <dbReference type="ARBA" id="ARBA00023065"/>
    </source>
</evidence>
<dbReference type="InterPro" id="IPR036737">
    <property type="entry name" value="OmpA-like_sf"/>
</dbReference>
<evidence type="ECO:0000256" key="2">
    <source>
        <dbReference type="ARBA" id="ARBA00022448"/>
    </source>
</evidence>
<organism evidence="13 14">
    <name type="scientific">Limobrevibacterium gyesilva</name>
    <dbReference type="NCBI Taxonomy" id="2991712"/>
    <lineage>
        <taxon>Bacteria</taxon>
        <taxon>Pseudomonadati</taxon>
        <taxon>Pseudomonadota</taxon>
        <taxon>Alphaproteobacteria</taxon>
        <taxon>Acetobacterales</taxon>
        <taxon>Acetobacteraceae</taxon>
        <taxon>Limobrevibacterium</taxon>
    </lineage>
</organism>
<gene>
    <name evidence="13" type="ORF">OL599_22430</name>
</gene>
<dbReference type="Pfam" id="PF00691">
    <property type="entry name" value="OmpA"/>
    <property type="match status" value="1"/>
</dbReference>
<proteinExistence type="predicted"/>
<dbReference type="GO" id="GO:0009279">
    <property type="term" value="C:cell outer membrane"/>
    <property type="evidence" value="ECO:0007669"/>
    <property type="project" value="UniProtKB-SubCell"/>
</dbReference>
<keyword evidence="5 11" id="KW-0732">Signal</keyword>
<evidence type="ECO:0000256" key="11">
    <source>
        <dbReference type="SAM" id="SignalP"/>
    </source>
</evidence>
<comment type="subcellular location">
    <subcellularLocation>
        <location evidence="1">Cell outer membrane</location>
        <topology evidence="1">Multi-pass membrane protein</topology>
    </subcellularLocation>
</comment>
<dbReference type="SUPFAM" id="SSF56925">
    <property type="entry name" value="OMPA-like"/>
    <property type="match status" value="1"/>
</dbReference>
<evidence type="ECO:0000259" key="12">
    <source>
        <dbReference type="PROSITE" id="PS51123"/>
    </source>
</evidence>
<dbReference type="PRINTS" id="PR01023">
    <property type="entry name" value="NAFLGMOTY"/>
</dbReference>
<accession>A0AA41YNT5</accession>
<dbReference type="EMBL" id="JAPDNT010000035">
    <property type="protein sequence ID" value="MCW3477329.1"/>
    <property type="molecule type" value="Genomic_DNA"/>
</dbReference>
<dbReference type="AlphaFoldDB" id="A0AA41YNT5"/>
<comment type="caution">
    <text evidence="13">The sequence shown here is derived from an EMBL/GenBank/DDBJ whole genome shotgun (WGS) entry which is preliminary data.</text>
</comment>
<dbReference type="PANTHER" id="PTHR30329:SF21">
    <property type="entry name" value="LIPOPROTEIN YIAD-RELATED"/>
    <property type="match status" value="1"/>
</dbReference>
<dbReference type="GO" id="GO:0015288">
    <property type="term" value="F:porin activity"/>
    <property type="evidence" value="ECO:0007669"/>
    <property type="project" value="UniProtKB-KW"/>
</dbReference>
<keyword evidence="7" id="KW-0626">Porin</keyword>
<dbReference type="SUPFAM" id="SSF103088">
    <property type="entry name" value="OmpA-like"/>
    <property type="match status" value="1"/>
</dbReference>
<evidence type="ECO:0000313" key="13">
    <source>
        <dbReference type="EMBL" id="MCW3477329.1"/>
    </source>
</evidence>
<evidence type="ECO:0000256" key="10">
    <source>
        <dbReference type="PROSITE-ProRule" id="PRU00473"/>
    </source>
</evidence>
<dbReference type="Gene3D" id="3.30.1330.60">
    <property type="entry name" value="OmpA-like domain"/>
    <property type="match status" value="1"/>
</dbReference>
<dbReference type="Proteomes" id="UP001165679">
    <property type="component" value="Unassembled WGS sequence"/>
</dbReference>
<keyword evidence="3" id="KW-1134">Transmembrane beta strand</keyword>
<evidence type="ECO:0000256" key="4">
    <source>
        <dbReference type="ARBA" id="ARBA00022692"/>
    </source>
</evidence>
<dbReference type="Pfam" id="PF13505">
    <property type="entry name" value="OMP_b-brl"/>
    <property type="match status" value="1"/>
</dbReference>
<feature type="domain" description="OmpA-like" evidence="12">
    <location>
        <begin position="234"/>
        <end position="348"/>
    </location>
</feature>
<dbReference type="GO" id="GO:0046930">
    <property type="term" value="C:pore complex"/>
    <property type="evidence" value="ECO:0007669"/>
    <property type="project" value="UniProtKB-KW"/>
</dbReference>
<keyword evidence="8 10" id="KW-0472">Membrane</keyword>
<dbReference type="RefSeq" id="WP_264716271.1">
    <property type="nucleotide sequence ID" value="NZ_JAPDNT010000035.1"/>
</dbReference>
<sequence>MLLAATLLAAPAVAQAQPVTGIYIGGGVGGNYTTGTDLKDVFVNGVAVNGSTHTGGGWGPVGVASVGYGFGNGLRVELEGNWRQAHEHINGGISNGGLNAQTYGAMVNALYDFDVGYPVYPYAGAGVGYEWTRIQNVTGNIGANSVNFGSQSSSGFGTQGILGVAYPIPGAPGLSLTAEYRFLAVLSNPKFEGTVGGLPAGAKLEHQFNHAGLIGLRYNFGVTPPAPTPAPVAAPAPAPARTYLVFFDWDKADLTARARQIIAEAAQASTRVAVTRIEVSGHADRTGSAAYNQTLSLKRAQNVSAELVRLGVPQNIITVQGFGDTRPLVPTAAGVREPQNRRVEIVLK</sequence>
<keyword evidence="14" id="KW-1185">Reference proteome</keyword>
<dbReference type="CDD" id="cd07185">
    <property type="entry name" value="OmpA_C-like"/>
    <property type="match status" value="1"/>
</dbReference>
<keyword evidence="6" id="KW-0406">Ion transport</keyword>
<evidence type="ECO:0000256" key="7">
    <source>
        <dbReference type="ARBA" id="ARBA00023114"/>
    </source>
</evidence>